<dbReference type="InterPro" id="IPR015424">
    <property type="entry name" value="PyrdxlP-dep_Trfase"/>
</dbReference>
<dbReference type="OrthoDB" id="9808002at2"/>
<evidence type="ECO:0000256" key="2">
    <source>
        <dbReference type="ARBA" id="ARBA00006490"/>
    </source>
</evidence>
<reference evidence="8 9" key="1">
    <citation type="submission" date="2018-03" db="EMBL/GenBank/DDBJ databases">
        <title>Genomic Encyclopedia of Type Strains, Phase III (KMG-III): the genomes of soil and plant-associated and newly described type strains.</title>
        <authorList>
            <person name="Whitman W."/>
        </authorList>
    </citation>
    <scope>NUCLEOTIDE SEQUENCE [LARGE SCALE GENOMIC DNA]</scope>
    <source>
        <strain evidence="8 9">CGMCC 1.07653</strain>
    </source>
</reference>
<dbReference type="Pfam" id="PF00266">
    <property type="entry name" value="Aminotran_5"/>
    <property type="match status" value="1"/>
</dbReference>
<dbReference type="Gene3D" id="3.40.640.10">
    <property type="entry name" value="Type I PLP-dependent aspartate aminotransferase-like (Major domain)"/>
    <property type="match status" value="1"/>
</dbReference>
<evidence type="ECO:0000256" key="1">
    <source>
        <dbReference type="ARBA" id="ARBA00001933"/>
    </source>
</evidence>
<dbReference type="GO" id="GO:0051536">
    <property type="term" value="F:iron-sulfur cluster binding"/>
    <property type="evidence" value="ECO:0007669"/>
    <property type="project" value="UniProtKB-KW"/>
</dbReference>
<protein>
    <submittedName>
        <fullName evidence="8">Cysteine desulfurase</fullName>
    </submittedName>
</protein>
<sequence>MIYLDNSATTQPFSEVLQTFQDASMQYFGNPSSLHSAGMNAEQLLTKARTATAKLFSIDPKEVVYTSGGTEGNNLAIKGTALEHVSRGRHLITSQVEHPSVLEAFEQLENAGFEVTYLPVDASGRVSPKEVQHSLRKDTTLVSIMHVNNEIGTVQPVEEIADILQHVPHTYFHVDHVQGVGKVSLDFAHPGIDLCTVSGHKVHAVKGTGFLYVRQGVSLSPLFHGGKQEQSLRSGTENVPGIAALAKALRMSLERSDELDRLEGLKRRLMFAFQEMPGAVVNTPDDASAPHIFNVAFPGVKPEVVIQSLAKKGIHVSTKSACASKLQQASPVLLALGRDVETATSAIRVSLCFDTTEEEIDQLLKALHECLPEFLEVMGAKNA</sequence>
<keyword evidence="9" id="KW-1185">Reference proteome</keyword>
<name>A0A2P8HBM4_9BACI</name>
<feature type="domain" description="Aminotransferase class V" evidence="7">
    <location>
        <begin position="2"/>
        <end position="363"/>
    </location>
</feature>
<gene>
    <name evidence="8" type="ORF">B0H94_110101</name>
</gene>
<dbReference type="InterPro" id="IPR015421">
    <property type="entry name" value="PyrdxlP-dep_Trfase_major"/>
</dbReference>
<dbReference type="Gene3D" id="3.90.1150.10">
    <property type="entry name" value="Aspartate Aminotransferase, domain 1"/>
    <property type="match status" value="1"/>
</dbReference>
<evidence type="ECO:0000313" key="9">
    <source>
        <dbReference type="Proteomes" id="UP000242310"/>
    </source>
</evidence>
<dbReference type="InterPro" id="IPR015422">
    <property type="entry name" value="PyrdxlP-dep_Trfase_small"/>
</dbReference>
<dbReference type="NCBIfam" id="NF002806">
    <property type="entry name" value="PRK02948.1"/>
    <property type="match status" value="1"/>
</dbReference>
<dbReference type="PIRSF" id="PIRSF005572">
    <property type="entry name" value="NifS"/>
    <property type="match status" value="1"/>
</dbReference>
<dbReference type="GO" id="GO:0031071">
    <property type="term" value="F:cysteine desulfurase activity"/>
    <property type="evidence" value="ECO:0007669"/>
    <property type="project" value="UniProtKB-ARBA"/>
</dbReference>
<evidence type="ECO:0000256" key="5">
    <source>
        <dbReference type="ARBA" id="ARBA00023004"/>
    </source>
</evidence>
<dbReference type="InterPro" id="IPR000192">
    <property type="entry name" value="Aminotrans_V_dom"/>
</dbReference>
<keyword evidence="3" id="KW-0479">Metal-binding</keyword>
<dbReference type="FunFam" id="3.40.640.10:FF:000084">
    <property type="entry name" value="IscS-like cysteine desulfurase"/>
    <property type="match status" value="1"/>
</dbReference>
<dbReference type="GO" id="GO:0046872">
    <property type="term" value="F:metal ion binding"/>
    <property type="evidence" value="ECO:0007669"/>
    <property type="project" value="UniProtKB-KW"/>
</dbReference>
<evidence type="ECO:0000313" key="8">
    <source>
        <dbReference type="EMBL" id="PSL43625.1"/>
    </source>
</evidence>
<dbReference type="InterPro" id="IPR016454">
    <property type="entry name" value="Cysteine_dSase"/>
</dbReference>
<proteinExistence type="inferred from homology"/>
<dbReference type="RefSeq" id="WP_106589285.1">
    <property type="nucleotide sequence ID" value="NZ_PYAV01000010.1"/>
</dbReference>
<comment type="caution">
    <text evidence="8">The sequence shown here is derived from an EMBL/GenBank/DDBJ whole genome shotgun (WGS) entry which is preliminary data.</text>
</comment>
<organism evidence="8 9">
    <name type="scientific">Salsuginibacillus halophilus</name>
    <dbReference type="NCBI Taxonomy" id="517424"/>
    <lineage>
        <taxon>Bacteria</taxon>
        <taxon>Bacillati</taxon>
        <taxon>Bacillota</taxon>
        <taxon>Bacilli</taxon>
        <taxon>Bacillales</taxon>
        <taxon>Bacillaceae</taxon>
        <taxon>Salsuginibacillus</taxon>
    </lineage>
</organism>
<keyword evidence="4" id="KW-0663">Pyridoxal phosphate</keyword>
<comment type="similarity">
    <text evidence="2">Belongs to the class-V pyridoxal-phosphate-dependent aminotransferase family. NifS/IscS subfamily.</text>
</comment>
<dbReference type="Proteomes" id="UP000242310">
    <property type="component" value="Unassembled WGS sequence"/>
</dbReference>
<dbReference type="EMBL" id="PYAV01000010">
    <property type="protein sequence ID" value="PSL43625.1"/>
    <property type="molecule type" value="Genomic_DNA"/>
</dbReference>
<evidence type="ECO:0000259" key="7">
    <source>
        <dbReference type="Pfam" id="PF00266"/>
    </source>
</evidence>
<dbReference type="PANTHER" id="PTHR11601:SF50">
    <property type="entry name" value="CYSTEINE DESULFURASE ISCS 2-RELATED"/>
    <property type="match status" value="1"/>
</dbReference>
<evidence type="ECO:0000256" key="3">
    <source>
        <dbReference type="ARBA" id="ARBA00022723"/>
    </source>
</evidence>
<keyword evidence="5" id="KW-0408">Iron</keyword>
<evidence type="ECO:0000256" key="4">
    <source>
        <dbReference type="ARBA" id="ARBA00022898"/>
    </source>
</evidence>
<comment type="cofactor">
    <cofactor evidence="1">
        <name>pyridoxal 5'-phosphate</name>
        <dbReference type="ChEBI" id="CHEBI:597326"/>
    </cofactor>
</comment>
<keyword evidence="6" id="KW-0411">Iron-sulfur</keyword>
<accession>A0A2P8HBM4</accession>
<dbReference type="SUPFAM" id="SSF53383">
    <property type="entry name" value="PLP-dependent transferases"/>
    <property type="match status" value="1"/>
</dbReference>
<dbReference type="PANTHER" id="PTHR11601">
    <property type="entry name" value="CYSTEINE DESULFURYLASE FAMILY MEMBER"/>
    <property type="match status" value="1"/>
</dbReference>
<evidence type="ECO:0000256" key="6">
    <source>
        <dbReference type="ARBA" id="ARBA00023014"/>
    </source>
</evidence>
<dbReference type="AlphaFoldDB" id="A0A2P8HBM4"/>